<comment type="similarity">
    <text evidence="2">Belongs to the pterin-4-alpha-carbinolamine dehydratase family.</text>
</comment>
<keyword evidence="7" id="KW-1185">Reference proteome</keyword>
<evidence type="ECO:0000256" key="2">
    <source>
        <dbReference type="ARBA" id="ARBA00006472"/>
    </source>
</evidence>
<gene>
    <name evidence="6" type="ORF">BDK92_2825</name>
</gene>
<evidence type="ECO:0000313" key="6">
    <source>
        <dbReference type="EMBL" id="RKR88497.1"/>
    </source>
</evidence>
<proteinExistence type="inferred from homology"/>
<dbReference type="Proteomes" id="UP000277671">
    <property type="component" value="Unassembled WGS sequence"/>
</dbReference>
<dbReference type="InterPro" id="IPR036428">
    <property type="entry name" value="PCD_sf"/>
</dbReference>
<dbReference type="GO" id="GO:0006729">
    <property type="term" value="P:tetrahydrobiopterin biosynthetic process"/>
    <property type="evidence" value="ECO:0007669"/>
    <property type="project" value="InterPro"/>
</dbReference>
<organism evidence="6 7">
    <name type="scientific">Micromonospora pisi</name>
    <dbReference type="NCBI Taxonomy" id="589240"/>
    <lineage>
        <taxon>Bacteria</taxon>
        <taxon>Bacillati</taxon>
        <taxon>Actinomycetota</taxon>
        <taxon>Actinomycetes</taxon>
        <taxon>Micromonosporales</taxon>
        <taxon>Micromonosporaceae</taxon>
        <taxon>Micromonospora</taxon>
    </lineage>
</organism>
<dbReference type="Gene3D" id="3.30.1360.20">
    <property type="entry name" value="Transcriptional coactivator/pterin dehydratase"/>
    <property type="match status" value="1"/>
</dbReference>
<sequence length="104" mass="11888">MKRALWRSRSQRDYLTDALTLLPGWIREGRQLKRTLILDDTQHAALTERVKIVADAVHVRPELRRLDGHTQIKIGAPDEDTITENVVTLAARIEDVYRSVTSAD</sequence>
<keyword evidence="5" id="KW-0456">Lyase</keyword>
<reference evidence="6 7" key="1">
    <citation type="submission" date="2018-10" db="EMBL/GenBank/DDBJ databases">
        <title>Sequencing the genomes of 1000 actinobacteria strains.</title>
        <authorList>
            <person name="Klenk H.-P."/>
        </authorList>
    </citation>
    <scope>NUCLEOTIDE SEQUENCE [LARGE SCALE GENOMIC DNA]</scope>
    <source>
        <strain evidence="6 7">DSM 45175</strain>
    </source>
</reference>
<dbReference type="InterPro" id="IPR001533">
    <property type="entry name" value="Pterin_deHydtase"/>
</dbReference>
<dbReference type="SUPFAM" id="SSF55248">
    <property type="entry name" value="PCD-like"/>
    <property type="match status" value="1"/>
</dbReference>
<evidence type="ECO:0000256" key="1">
    <source>
        <dbReference type="ARBA" id="ARBA00001554"/>
    </source>
</evidence>
<evidence type="ECO:0000256" key="3">
    <source>
        <dbReference type="ARBA" id="ARBA00013252"/>
    </source>
</evidence>
<evidence type="ECO:0000256" key="4">
    <source>
        <dbReference type="ARBA" id="ARBA00021735"/>
    </source>
</evidence>
<evidence type="ECO:0000313" key="7">
    <source>
        <dbReference type="Proteomes" id="UP000277671"/>
    </source>
</evidence>
<comment type="caution">
    <text evidence="6">The sequence shown here is derived from an EMBL/GenBank/DDBJ whole genome shotgun (WGS) entry which is preliminary data.</text>
</comment>
<accession>A0A495JHW8</accession>
<evidence type="ECO:0000256" key="5">
    <source>
        <dbReference type="ARBA" id="ARBA00023239"/>
    </source>
</evidence>
<dbReference type="EMBL" id="RBKT01000001">
    <property type="protein sequence ID" value="RKR88497.1"/>
    <property type="molecule type" value="Genomic_DNA"/>
</dbReference>
<dbReference type="Pfam" id="PF01329">
    <property type="entry name" value="Pterin_4a"/>
    <property type="match status" value="1"/>
</dbReference>
<comment type="catalytic activity">
    <reaction evidence="1">
        <text>(4aS,6R)-4a-hydroxy-L-erythro-5,6,7,8-tetrahydrobiopterin = (6R)-L-erythro-6,7-dihydrobiopterin + H2O</text>
        <dbReference type="Rhea" id="RHEA:11920"/>
        <dbReference type="ChEBI" id="CHEBI:15377"/>
        <dbReference type="ChEBI" id="CHEBI:15642"/>
        <dbReference type="ChEBI" id="CHEBI:43120"/>
        <dbReference type="EC" id="4.2.1.96"/>
    </reaction>
</comment>
<protein>
    <recommendedName>
        <fullName evidence="4">Putative pterin-4-alpha-carbinolamine dehydratase</fullName>
        <ecNumber evidence="3">4.2.1.96</ecNumber>
    </recommendedName>
</protein>
<dbReference type="GO" id="GO:0008124">
    <property type="term" value="F:4-alpha-hydroxytetrahydrobiopterin dehydratase activity"/>
    <property type="evidence" value="ECO:0007669"/>
    <property type="project" value="UniProtKB-EC"/>
</dbReference>
<dbReference type="AlphaFoldDB" id="A0A495JHW8"/>
<name>A0A495JHW8_9ACTN</name>
<dbReference type="EC" id="4.2.1.96" evidence="3"/>